<dbReference type="GO" id="GO:0005814">
    <property type="term" value="C:centriole"/>
    <property type="evidence" value="ECO:0007669"/>
    <property type="project" value="TreeGrafter"/>
</dbReference>
<dbReference type="GO" id="GO:0036064">
    <property type="term" value="C:ciliary basal body"/>
    <property type="evidence" value="ECO:0007669"/>
    <property type="project" value="InterPro"/>
</dbReference>
<dbReference type="GO" id="GO:0032053">
    <property type="term" value="P:ciliary basal body organization"/>
    <property type="evidence" value="ECO:0007669"/>
    <property type="project" value="TreeGrafter"/>
</dbReference>
<evidence type="ECO:0000313" key="3">
    <source>
        <dbReference type="Proteomes" id="UP000271974"/>
    </source>
</evidence>
<evidence type="ECO:0000313" key="2">
    <source>
        <dbReference type="EMBL" id="RUS86968.1"/>
    </source>
</evidence>
<dbReference type="PANTHER" id="PTHR31691:SF1">
    <property type="entry name" value="ROTATIN"/>
    <property type="match status" value="1"/>
</dbReference>
<dbReference type="InterPro" id="IPR030791">
    <property type="entry name" value="Rotatin"/>
</dbReference>
<dbReference type="GO" id="GO:0005813">
    <property type="term" value="C:centrosome"/>
    <property type="evidence" value="ECO:0007669"/>
    <property type="project" value="InterPro"/>
</dbReference>
<organism evidence="2 3">
    <name type="scientific">Elysia chlorotica</name>
    <name type="common">Eastern emerald elysia</name>
    <name type="synonym">Sea slug</name>
    <dbReference type="NCBI Taxonomy" id="188477"/>
    <lineage>
        <taxon>Eukaryota</taxon>
        <taxon>Metazoa</taxon>
        <taxon>Spiralia</taxon>
        <taxon>Lophotrochozoa</taxon>
        <taxon>Mollusca</taxon>
        <taxon>Gastropoda</taxon>
        <taxon>Heterobranchia</taxon>
        <taxon>Euthyneura</taxon>
        <taxon>Panpulmonata</taxon>
        <taxon>Sacoglossa</taxon>
        <taxon>Placobranchoidea</taxon>
        <taxon>Plakobranchidae</taxon>
        <taxon>Elysia</taxon>
    </lineage>
</organism>
<feature type="region of interest" description="Disordered" evidence="1">
    <location>
        <begin position="135"/>
        <end position="188"/>
    </location>
</feature>
<dbReference type="Proteomes" id="UP000271974">
    <property type="component" value="Unassembled WGS sequence"/>
</dbReference>
<comment type="caution">
    <text evidence="2">The sequence shown here is derived from an EMBL/GenBank/DDBJ whole genome shotgun (WGS) entry which is preliminary data.</text>
</comment>
<feature type="non-terminal residue" evidence="2">
    <location>
        <position position="584"/>
    </location>
</feature>
<dbReference type="PANTHER" id="PTHR31691">
    <property type="entry name" value="ROTATIN"/>
    <property type="match status" value="1"/>
</dbReference>
<dbReference type="AlphaFoldDB" id="A0A433TZR3"/>
<dbReference type="GO" id="GO:0010457">
    <property type="term" value="P:centriole-centriole cohesion"/>
    <property type="evidence" value="ECO:0007669"/>
    <property type="project" value="TreeGrafter"/>
</dbReference>
<feature type="compositionally biased region" description="Low complexity" evidence="1">
    <location>
        <begin position="160"/>
        <end position="172"/>
    </location>
</feature>
<dbReference type="OrthoDB" id="428850at2759"/>
<dbReference type="STRING" id="188477.A0A433TZR3"/>
<dbReference type="GO" id="GO:0007099">
    <property type="term" value="P:centriole replication"/>
    <property type="evidence" value="ECO:0007669"/>
    <property type="project" value="TreeGrafter"/>
</dbReference>
<dbReference type="SUPFAM" id="SSF48371">
    <property type="entry name" value="ARM repeat"/>
    <property type="match status" value="1"/>
</dbReference>
<proteinExistence type="predicted"/>
<feature type="compositionally biased region" description="Basic and acidic residues" evidence="1">
    <location>
        <begin position="147"/>
        <end position="159"/>
    </location>
</feature>
<protein>
    <submittedName>
        <fullName evidence="2">Uncharacterized protein</fullName>
    </submittedName>
</protein>
<dbReference type="InterPro" id="IPR016024">
    <property type="entry name" value="ARM-type_fold"/>
</dbReference>
<dbReference type="EMBL" id="RQTK01000123">
    <property type="protein sequence ID" value="RUS86968.1"/>
    <property type="molecule type" value="Genomic_DNA"/>
</dbReference>
<reference evidence="2 3" key="1">
    <citation type="submission" date="2019-01" db="EMBL/GenBank/DDBJ databases">
        <title>A draft genome assembly of the solar-powered sea slug Elysia chlorotica.</title>
        <authorList>
            <person name="Cai H."/>
            <person name="Li Q."/>
            <person name="Fang X."/>
            <person name="Li J."/>
            <person name="Curtis N.E."/>
            <person name="Altenburger A."/>
            <person name="Shibata T."/>
            <person name="Feng M."/>
            <person name="Maeda T."/>
            <person name="Schwartz J.A."/>
            <person name="Shigenobu S."/>
            <person name="Lundholm N."/>
            <person name="Nishiyama T."/>
            <person name="Yang H."/>
            <person name="Hasebe M."/>
            <person name="Li S."/>
            <person name="Pierce S.K."/>
            <person name="Wang J."/>
        </authorList>
    </citation>
    <scope>NUCLEOTIDE SEQUENCE [LARGE SCALE GENOMIC DNA]</scope>
    <source>
        <strain evidence="2">EC2010</strain>
        <tissue evidence="2">Whole organism of an adult</tissue>
    </source>
</reference>
<evidence type="ECO:0000256" key="1">
    <source>
        <dbReference type="SAM" id="MobiDB-lite"/>
    </source>
</evidence>
<accession>A0A433TZR3</accession>
<sequence>MFPWLPLTQTDQQVIASTNSSLQSKDHSMLIGSCEFLADVVFQDFPAEIFLQRPEILKSLLSLVSLPNPADHPVVVQACKTLTVFIRCLQVRIRYFQDPALYTSKQDFNSTTLSSVASNSGPPSSCYSAQQGVNPATLIRGGNGVSSDRRDRGDGKDGDSSSSLSRNSSVGLEPDPNGEAAPDSPTVLDLDRARPHHLQLSLPQLLVAVLQRALPRLRSPGLPLGSAVLGLSHEALVVLRCVLDQELWTDPRDMAREVVDRLSDCLDCLGDLLSFHHQDHHSNSPLDPELGALADHRILYMGVAATLTRFLIMIPLDKMVAVLPESLRSRLPSLIFDQPLAIAHPQCRALCLAICQSLGLSSSADFQLSLDMCRSLTKACAFCLQAEDEKANAKHLAALAEDALPSLSYHLYLPFVAKFVNFMSIICSKRKSDKATVDHCTSILLKLMAFPAESVRETCHTALLDAIQESLQTTHASTVKPKECLKSKFVMNADVLYQLAVFGLADSSAKVRSASCDCLHHLLQSQMLMSEALWQELMLALTKALPVLQSYTDEGTPLGRRLWSLLDPTTSSHNLSLLDKLRGS</sequence>
<keyword evidence="3" id="KW-1185">Reference proteome</keyword>
<name>A0A433TZR3_ELYCH</name>
<gene>
    <name evidence="2" type="ORF">EGW08_005293</name>
</gene>